<dbReference type="AlphaFoldDB" id="A0A0D1CL26"/>
<dbReference type="Gene3D" id="3.40.30.10">
    <property type="entry name" value="Glutaredoxin"/>
    <property type="match status" value="1"/>
</dbReference>
<evidence type="ECO:0000259" key="2">
    <source>
        <dbReference type="PROSITE" id="PS50405"/>
    </source>
</evidence>
<dbReference type="InterPro" id="IPR004045">
    <property type="entry name" value="Glutathione_S-Trfase_N"/>
</dbReference>
<dbReference type="InterPro" id="IPR036282">
    <property type="entry name" value="Glutathione-S-Trfase_C_sf"/>
</dbReference>
<dbReference type="Pfam" id="PF13409">
    <property type="entry name" value="GST_N_2"/>
    <property type="match status" value="1"/>
</dbReference>
<dbReference type="STRING" id="935700.jaqu_27450"/>
<gene>
    <name evidence="3" type="primary">yfcG_5</name>
    <name evidence="3" type="ORF">jaqu_27450</name>
</gene>
<dbReference type="PANTHER" id="PTHR44051">
    <property type="entry name" value="GLUTATHIONE S-TRANSFERASE-RELATED"/>
    <property type="match status" value="1"/>
</dbReference>
<dbReference type="InterPro" id="IPR010987">
    <property type="entry name" value="Glutathione-S-Trfase_C-like"/>
</dbReference>
<dbReference type="InterPro" id="IPR036249">
    <property type="entry name" value="Thioredoxin-like_sf"/>
</dbReference>
<evidence type="ECO:0000259" key="1">
    <source>
        <dbReference type="PROSITE" id="PS50404"/>
    </source>
</evidence>
<accession>A0A0D1CL26</accession>
<keyword evidence="4" id="KW-1185">Reference proteome</keyword>
<dbReference type="EC" id="1.8.4.-" evidence="3"/>
<dbReference type="SUPFAM" id="SSF52833">
    <property type="entry name" value="Thioredoxin-like"/>
    <property type="match status" value="1"/>
</dbReference>
<dbReference type="SFLD" id="SFLDG00358">
    <property type="entry name" value="Main_(cytGST)"/>
    <property type="match status" value="1"/>
</dbReference>
<dbReference type="EMBL" id="JYFE01000049">
    <property type="protein sequence ID" value="KIT15497.1"/>
    <property type="molecule type" value="Genomic_DNA"/>
</dbReference>
<protein>
    <submittedName>
        <fullName evidence="3">YfcG_5 protein</fullName>
        <ecNumber evidence="3">1.8.4.-</ecNumber>
    </submittedName>
</protein>
<sequence>MADLSAFPITERWTPEDPSKLQLFSFPTPNGIKVAIMLEETGLPYEAHRVTLSDDDVKSDAFLSLSPNNKIPAIIDPDGPDGTPVGLFESGAILLYLGEKTGRFLGESPSDRAHVTQWLMWQMGGLGPMLGQLGFFVKFAGSKIEDPRPRQRYVDEAKRLLSVADGALDGRDWIAGPYSVADMAIAPWLNALDFYGAREIVGWHDFLNLQPYLDRFFAREAVQRGKNIPPREG</sequence>
<feature type="domain" description="GST C-terminal" evidence="2">
    <location>
        <begin position="108"/>
        <end position="233"/>
    </location>
</feature>
<dbReference type="PATRIC" id="fig|935700.4.peg.2843"/>
<dbReference type="OrthoDB" id="9803562at2"/>
<dbReference type="SUPFAM" id="SSF47616">
    <property type="entry name" value="GST C-terminal domain-like"/>
    <property type="match status" value="1"/>
</dbReference>
<dbReference type="CDD" id="cd03048">
    <property type="entry name" value="GST_N_Ure2p_like"/>
    <property type="match status" value="1"/>
</dbReference>
<keyword evidence="3" id="KW-0560">Oxidoreductase</keyword>
<dbReference type="CDD" id="cd03178">
    <property type="entry name" value="GST_C_Ure2p_like"/>
    <property type="match status" value="1"/>
</dbReference>
<reference evidence="3 4" key="1">
    <citation type="submission" date="2015-02" db="EMBL/GenBank/DDBJ databases">
        <title>Genome Sequence of Jannaschia aquimarina DSM28248, a member of the Roseobacter clade.</title>
        <authorList>
            <person name="Voget S."/>
            <person name="Daniel R."/>
        </authorList>
    </citation>
    <scope>NUCLEOTIDE SEQUENCE [LARGE SCALE GENOMIC DNA]</scope>
    <source>
        <strain evidence="3 4">GSW-M26</strain>
    </source>
</reference>
<dbReference type="Proteomes" id="UP000032232">
    <property type="component" value="Unassembled WGS sequence"/>
</dbReference>
<dbReference type="RefSeq" id="WP_043919593.1">
    <property type="nucleotide sequence ID" value="NZ_FZPF01000012.1"/>
</dbReference>
<feature type="domain" description="GST N-terminal" evidence="1">
    <location>
        <begin position="18"/>
        <end position="105"/>
    </location>
</feature>
<dbReference type="PROSITE" id="PS50404">
    <property type="entry name" value="GST_NTER"/>
    <property type="match status" value="1"/>
</dbReference>
<dbReference type="SFLD" id="SFLDS00019">
    <property type="entry name" value="Glutathione_Transferase_(cytos"/>
    <property type="match status" value="1"/>
</dbReference>
<dbReference type="SFLD" id="SFLDG01151">
    <property type="entry name" value="Main.2:_Nu-like"/>
    <property type="match status" value="1"/>
</dbReference>
<name>A0A0D1CL26_9RHOB</name>
<dbReference type="GO" id="GO:0016491">
    <property type="term" value="F:oxidoreductase activity"/>
    <property type="evidence" value="ECO:0007669"/>
    <property type="project" value="UniProtKB-KW"/>
</dbReference>
<organism evidence="3 4">
    <name type="scientific">Jannaschia aquimarina</name>
    <dbReference type="NCBI Taxonomy" id="935700"/>
    <lineage>
        <taxon>Bacteria</taxon>
        <taxon>Pseudomonadati</taxon>
        <taxon>Pseudomonadota</taxon>
        <taxon>Alphaproteobacteria</taxon>
        <taxon>Rhodobacterales</taxon>
        <taxon>Roseobacteraceae</taxon>
        <taxon>Jannaschia</taxon>
    </lineage>
</organism>
<evidence type="ECO:0000313" key="3">
    <source>
        <dbReference type="EMBL" id="KIT15497.1"/>
    </source>
</evidence>
<dbReference type="InterPro" id="IPR040079">
    <property type="entry name" value="Glutathione_S-Trfase"/>
</dbReference>
<proteinExistence type="predicted"/>
<dbReference type="PROSITE" id="PS50405">
    <property type="entry name" value="GST_CTER"/>
    <property type="match status" value="1"/>
</dbReference>
<dbReference type="Gene3D" id="1.20.1050.10">
    <property type="match status" value="1"/>
</dbReference>
<dbReference type="PANTHER" id="PTHR44051:SF19">
    <property type="entry name" value="DISULFIDE-BOND OXIDOREDUCTASE YFCG"/>
    <property type="match status" value="1"/>
</dbReference>
<comment type="caution">
    <text evidence="3">The sequence shown here is derived from an EMBL/GenBank/DDBJ whole genome shotgun (WGS) entry which is preliminary data.</text>
</comment>
<evidence type="ECO:0000313" key="4">
    <source>
        <dbReference type="Proteomes" id="UP000032232"/>
    </source>
</evidence>